<keyword evidence="4" id="KW-1185">Reference proteome</keyword>
<evidence type="ECO:0000313" key="4">
    <source>
        <dbReference type="Proteomes" id="UP000240418"/>
    </source>
</evidence>
<comment type="caution">
    <text evidence="3">The sequence shown here is derived from an EMBL/GenBank/DDBJ whole genome shotgun (WGS) entry which is preliminary data.</text>
</comment>
<dbReference type="SUPFAM" id="SSF51735">
    <property type="entry name" value="NAD(P)-binding Rossmann-fold domains"/>
    <property type="match status" value="1"/>
</dbReference>
<accession>A0A2P8FI23</accession>
<dbReference type="InterPro" id="IPR051450">
    <property type="entry name" value="Gfo/Idh/MocA_Oxidoreductases"/>
</dbReference>
<evidence type="ECO:0000259" key="1">
    <source>
        <dbReference type="Pfam" id="PF01408"/>
    </source>
</evidence>
<dbReference type="InterPro" id="IPR055170">
    <property type="entry name" value="GFO_IDH_MocA-like_dom"/>
</dbReference>
<dbReference type="Pfam" id="PF01408">
    <property type="entry name" value="GFO_IDH_MocA"/>
    <property type="match status" value="1"/>
</dbReference>
<reference evidence="3 4" key="1">
    <citation type="submission" date="2018-03" db="EMBL/GenBank/DDBJ databases">
        <title>Genomic Encyclopedia of Archaeal and Bacterial Type Strains, Phase II (KMG-II): from individual species to whole genera.</title>
        <authorList>
            <person name="Goeker M."/>
        </authorList>
    </citation>
    <scope>NUCLEOTIDE SEQUENCE [LARGE SCALE GENOMIC DNA]</scope>
    <source>
        <strain evidence="3 4">DSM 100673</strain>
    </source>
</reference>
<dbReference type="InterPro" id="IPR000683">
    <property type="entry name" value="Gfo/Idh/MocA-like_OxRdtase_N"/>
</dbReference>
<dbReference type="OrthoDB" id="9792935at2"/>
<dbReference type="Proteomes" id="UP000240418">
    <property type="component" value="Unassembled WGS sequence"/>
</dbReference>
<name>A0A2P8FI23_9RHOB</name>
<evidence type="ECO:0000313" key="3">
    <source>
        <dbReference type="EMBL" id="PSL21373.1"/>
    </source>
</evidence>
<gene>
    <name evidence="3" type="ORF">CLV88_102493</name>
</gene>
<dbReference type="EMBL" id="PYGJ01000002">
    <property type="protein sequence ID" value="PSL21373.1"/>
    <property type="molecule type" value="Genomic_DNA"/>
</dbReference>
<proteinExistence type="predicted"/>
<dbReference type="PANTHER" id="PTHR43377">
    <property type="entry name" value="BILIVERDIN REDUCTASE A"/>
    <property type="match status" value="1"/>
</dbReference>
<dbReference type="InterPro" id="IPR036291">
    <property type="entry name" value="NAD(P)-bd_dom_sf"/>
</dbReference>
<feature type="domain" description="GFO/IDH/MocA-like oxidoreductase" evidence="2">
    <location>
        <begin position="130"/>
        <end position="235"/>
    </location>
</feature>
<dbReference type="Gene3D" id="3.30.360.10">
    <property type="entry name" value="Dihydrodipicolinate Reductase, domain 2"/>
    <property type="match status" value="1"/>
</dbReference>
<feature type="domain" description="Gfo/Idh/MocA-like oxidoreductase N-terminal" evidence="1">
    <location>
        <begin position="6"/>
        <end position="122"/>
    </location>
</feature>
<dbReference type="GO" id="GO:0000166">
    <property type="term" value="F:nucleotide binding"/>
    <property type="evidence" value="ECO:0007669"/>
    <property type="project" value="InterPro"/>
</dbReference>
<evidence type="ECO:0000259" key="2">
    <source>
        <dbReference type="Pfam" id="PF22725"/>
    </source>
</evidence>
<dbReference type="RefSeq" id="WP_106607602.1">
    <property type="nucleotide sequence ID" value="NZ_PYGJ01000002.1"/>
</dbReference>
<sequence>MANITRIAVVGFGLIGKRHAQSLQQTAGVAIAGIVEPDKSNGAAARAMGVPVFATLEELFDKCGPDGVILATPTPLHVEQGLTCIAHGCPVLIEKPIAVSADEARSLTDAAEAATVPLLVGHHRRHNGMVRAAKQAIMDGAIGDIRSVQATCWFYKPDYYFEAAPWRTRKGAGPISVNLVHDIDLLRHFCGEVKHVQAVAAPSRRGFENEDLATAILTFESGLIASISVSDSIVSPWSWELTARENPAYPATNQSCYMLGGSEGAMSLPDLRVWKHQNTQDWWTPIGATSLLAESGDPLMVQVSHFADVIRGEALPLVSGLEGLKSLEVVEAVTRAAASGATVTLCNMSAGTTPPVKEEHLKNI</sequence>
<dbReference type="PANTHER" id="PTHR43377:SF8">
    <property type="entry name" value="BLR3664 PROTEIN"/>
    <property type="match status" value="1"/>
</dbReference>
<protein>
    <submittedName>
        <fullName evidence="3">Putative dehydrogenase</fullName>
    </submittedName>
</protein>
<organism evidence="3 4">
    <name type="scientific">Shimia abyssi</name>
    <dbReference type="NCBI Taxonomy" id="1662395"/>
    <lineage>
        <taxon>Bacteria</taxon>
        <taxon>Pseudomonadati</taxon>
        <taxon>Pseudomonadota</taxon>
        <taxon>Alphaproteobacteria</taxon>
        <taxon>Rhodobacterales</taxon>
        <taxon>Roseobacteraceae</taxon>
    </lineage>
</organism>
<dbReference type="Pfam" id="PF22725">
    <property type="entry name" value="GFO_IDH_MocA_C3"/>
    <property type="match status" value="1"/>
</dbReference>
<dbReference type="SUPFAM" id="SSF55347">
    <property type="entry name" value="Glyceraldehyde-3-phosphate dehydrogenase-like, C-terminal domain"/>
    <property type="match status" value="1"/>
</dbReference>
<dbReference type="Gene3D" id="3.40.50.720">
    <property type="entry name" value="NAD(P)-binding Rossmann-like Domain"/>
    <property type="match status" value="1"/>
</dbReference>
<dbReference type="AlphaFoldDB" id="A0A2P8FI23"/>